<evidence type="ECO:0000259" key="1">
    <source>
        <dbReference type="Pfam" id="PF01266"/>
    </source>
</evidence>
<organism evidence="2 3">
    <name type="scientific">Schumannella luteola</name>
    <dbReference type="NCBI Taxonomy" id="472059"/>
    <lineage>
        <taxon>Bacteria</taxon>
        <taxon>Bacillati</taxon>
        <taxon>Actinomycetota</taxon>
        <taxon>Actinomycetes</taxon>
        <taxon>Micrococcales</taxon>
        <taxon>Microbacteriaceae</taxon>
        <taxon>Schumannella</taxon>
    </lineage>
</organism>
<dbReference type="Proteomes" id="UP000553888">
    <property type="component" value="Unassembled WGS sequence"/>
</dbReference>
<proteinExistence type="predicted"/>
<dbReference type="PANTHER" id="PTHR13847:SF281">
    <property type="entry name" value="FAD DEPENDENT OXIDOREDUCTASE DOMAIN-CONTAINING PROTEIN"/>
    <property type="match status" value="1"/>
</dbReference>
<sequence>MPGTTVFERYPPSDAVLDAALADTRLAPLWLDLLPARRPRPELVGDATADLCVVGGGLTGLWTAVLAAQREPGRRILLVEGKRLGWAASGRSGGIVDSRLAGAHAAQRWPDDAAELQCLGRANLDAMELDVGALRLDVDWHRSGELLVAAEPHQLAQLRGGQRSPDTISAGTVLPDTALLDTAQVRAEIDSPGALGGTWRRRDAATLDPARLVIELARVAQDLGVEIVENSPVRALIDRPDGVDVVTAGGRVRASYVALATSAFPSLLRRTRLLTLPVYEYALATEPLSRRRMATLGWEQRQALRGLGRRSHWMRRSGDDRVVFGGYFSQYHYGGRLRAAHEDRPDLHRELAAHLLTTFPQLEGVRFSHRWAGAVDRDTRGSGHYGTAREGRIAYAGGFSGVGLGTARFAGEVMLDLMSGQRTERTALGVVREKPAPFPPEPAVFAAMTTAQRALDRADHRGGAHGPLLRALRAVGLAP</sequence>
<accession>A0A852Y9M4</accession>
<evidence type="ECO:0000313" key="2">
    <source>
        <dbReference type="EMBL" id="NYG98562.1"/>
    </source>
</evidence>
<dbReference type="EMBL" id="JACBZY010000001">
    <property type="protein sequence ID" value="NYG98562.1"/>
    <property type="molecule type" value="Genomic_DNA"/>
</dbReference>
<dbReference type="Gene3D" id="3.30.9.10">
    <property type="entry name" value="D-Amino Acid Oxidase, subunit A, domain 2"/>
    <property type="match status" value="1"/>
</dbReference>
<dbReference type="RefSeq" id="WP_179566142.1">
    <property type="nucleotide sequence ID" value="NZ_JACBZY010000001.1"/>
</dbReference>
<reference evidence="2 3" key="1">
    <citation type="submission" date="2020-07" db="EMBL/GenBank/DDBJ databases">
        <title>Sequencing the genomes of 1000 actinobacteria strains.</title>
        <authorList>
            <person name="Klenk H.-P."/>
        </authorList>
    </citation>
    <scope>NUCLEOTIDE SEQUENCE [LARGE SCALE GENOMIC DNA]</scope>
    <source>
        <strain evidence="2 3">DSM 23141</strain>
    </source>
</reference>
<name>A0A852Y9M4_9MICO</name>
<gene>
    <name evidence="2" type="ORF">BJ979_001188</name>
</gene>
<feature type="domain" description="FAD dependent oxidoreductase" evidence="1">
    <location>
        <begin position="50"/>
        <end position="416"/>
    </location>
</feature>
<dbReference type="GO" id="GO:0005737">
    <property type="term" value="C:cytoplasm"/>
    <property type="evidence" value="ECO:0007669"/>
    <property type="project" value="TreeGrafter"/>
</dbReference>
<dbReference type="PANTHER" id="PTHR13847">
    <property type="entry name" value="SARCOSINE DEHYDROGENASE-RELATED"/>
    <property type="match status" value="1"/>
</dbReference>
<protein>
    <submittedName>
        <fullName evidence="2">Glycine/D-amino acid oxidase-like deaminating enzyme</fullName>
    </submittedName>
</protein>
<dbReference type="SUPFAM" id="SSF51905">
    <property type="entry name" value="FAD/NAD(P)-binding domain"/>
    <property type="match status" value="1"/>
</dbReference>
<dbReference type="Gene3D" id="3.50.50.60">
    <property type="entry name" value="FAD/NAD(P)-binding domain"/>
    <property type="match status" value="1"/>
</dbReference>
<dbReference type="AlphaFoldDB" id="A0A852Y9M4"/>
<comment type="caution">
    <text evidence="2">The sequence shown here is derived from an EMBL/GenBank/DDBJ whole genome shotgun (WGS) entry which is preliminary data.</text>
</comment>
<dbReference type="InterPro" id="IPR006076">
    <property type="entry name" value="FAD-dep_OxRdtase"/>
</dbReference>
<dbReference type="Pfam" id="PF01266">
    <property type="entry name" value="DAO"/>
    <property type="match status" value="1"/>
</dbReference>
<keyword evidence="3" id="KW-1185">Reference proteome</keyword>
<dbReference type="InterPro" id="IPR036188">
    <property type="entry name" value="FAD/NAD-bd_sf"/>
</dbReference>
<evidence type="ECO:0000313" key="3">
    <source>
        <dbReference type="Proteomes" id="UP000553888"/>
    </source>
</evidence>